<proteinExistence type="predicted"/>
<dbReference type="Proteomes" id="UP000323454">
    <property type="component" value="Unassembled WGS sequence"/>
</dbReference>
<organism evidence="2 3">
    <name type="scientific">Solihabitans fulvus</name>
    <dbReference type="NCBI Taxonomy" id="1892852"/>
    <lineage>
        <taxon>Bacteria</taxon>
        <taxon>Bacillati</taxon>
        <taxon>Actinomycetota</taxon>
        <taxon>Actinomycetes</taxon>
        <taxon>Pseudonocardiales</taxon>
        <taxon>Pseudonocardiaceae</taxon>
        <taxon>Solihabitans</taxon>
    </lineage>
</organism>
<comment type="caution">
    <text evidence="2">The sequence shown here is derived from an EMBL/GenBank/DDBJ whole genome shotgun (WGS) entry which is preliminary data.</text>
</comment>
<evidence type="ECO:0000313" key="2">
    <source>
        <dbReference type="EMBL" id="KAA2259514.1"/>
    </source>
</evidence>
<evidence type="ECO:0000313" key="3">
    <source>
        <dbReference type="Proteomes" id="UP000323454"/>
    </source>
</evidence>
<dbReference type="AlphaFoldDB" id="A0A5B2X8B7"/>
<reference evidence="2 3" key="1">
    <citation type="submission" date="2019-09" db="EMBL/GenBank/DDBJ databases">
        <title>Goodfellowia gen. nov., a new genus of the Pseudonocardineae related to Actinoalloteichus, containing Goodfellowia coeruleoviolacea gen. nov., comb. nov. gen. nov., comb. nov.</title>
        <authorList>
            <person name="Labeda D."/>
        </authorList>
    </citation>
    <scope>NUCLEOTIDE SEQUENCE [LARGE SCALE GENOMIC DNA]</scope>
    <source>
        <strain evidence="2 3">AN110305</strain>
    </source>
</reference>
<dbReference type="Pfam" id="PF21806">
    <property type="entry name" value="DUF6879"/>
    <property type="match status" value="1"/>
</dbReference>
<dbReference type="InterPro" id="IPR049244">
    <property type="entry name" value="DUF6879"/>
</dbReference>
<feature type="domain" description="DUF6879" evidence="1">
    <location>
        <begin position="33"/>
        <end position="189"/>
    </location>
</feature>
<keyword evidence="3" id="KW-1185">Reference proteome</keyword>
<dbReference type="OrthoDB" id="3436275at2"/>
<dbReference type="RefSeq" id="WP_149851427.1">
    <property type="nucleotide sequence ID" value="NZ_VUOB01000038.1"/>
</dbReference>
<gene>
    <name evidence="2" type="ORF">F0L68_21545</name>
</gene>
<protein>
    <recommendedName>
        <fullName evidence="1">DUF6879 domain-containing protein</fullName>
    </recommendedName>
</protein>
<reference evidence="2 3" key="2">
    <citation type="submission" date="2019-09" db="EMBL/GenBank/DDBJ databases">
        <authorList>
            <person name="Jin C."/>
        </authorList>
    </citation>
    <scope>NUCLEOTIDE SEQUENCE [LARGE SCALE GENOMIC DNA]</scope>
    <source>
        <strain evidence="2 3">AN110305</strain>
    </source>
</reference>
<dbReference type="EMBL" id="VUOB01000038">
    <property type="protein sequence ID" value="KAA2259514.1"/>
    <property type="molecule type" value="Genomic_DNA"/>
</dbReference>
<evidence type="ECO:0000259" key="1">
    <source>
        <dbReference type="Pfam" id="PF21806"/>
    </source>
</evidence>
<name>A0A5B2X8B7_9PSEU</name>
<sequence length="211" mass="24382">MLERVHEAPGEIFNGSDGYNVDVSQYWGRISRFDKLERRQHFREPDNPSWEAFALGHWTEALRLHERARSAVEAEFAEDARRGMVSRRVRVVGQPVTPYLQWELHGLMLRAEHGESIRVVTPESLDRFALDDSLPELIFLGELAMYEVLYDTNDTLYGARKFTDRELIAGCLVDVAELHSQGEDLRTFFQREIVELPPPVVGPEVVFSRNR</sequence>
<accession>A0A5B2X8B7</accession>